<gene>
    <name evidence="5" type="ORF">GCM10011425_32870</name>
</gene>
<dbReference type="RefSeq" id="WP_188418187.1">
    <property type="nucleotide sequence ID" value="NZ_BMDO01000010.1"/>
</dbReference>
<evidence type="ECO:0000256" key="1">
    <source>
        <dbReference type="ARBA" id="ARBA00000085"/>
    </source>
</evidence>
<dbReference type="PANTHER" id="PTHR43065:SF42">
    <property type="entry name" value="TWO-COMPONENT SENSOR PPRA"/>
    <property type="match status" value="1"/>
</dbReference>
<dbReference type="SMART" id="SM00387">
    <property type="entry name" value="HATPase_c"/>
    <property type="match status" value="1"/>
</dbReference>
<dbReference type="Gene3D" id="3.30.565.10">
    <property type="entry name" value="Histidine kinase-like ATPase, C-terminal domain"/>
    <property type="match status" value="1"/>
</dbReference>
<comment type="caution">
    <text evidence="5">The sequence shown here is derived from an EMBL/GenBank/DDBJ whole genome shotgun (WGS) entry which is preliminary data.</text>
</comment>
<dbReference type="AlphaFoldDB" id="A0A917JAB9"/>
<comment type="catalytic activity">
    <reaction evidence="1">
        <text>ATP + protein L-histidine = ADP + protein N-phospho-L-histidine.</text>
        <dbReference type="EC" id="2.7.13.3"/>
    </reaction>
</comment>
<evidence type="ECO:0000313" key="6">
    <source>
        <dbReference type="Proteomes" id="UP000662074"/>
    </source>
</evidence>
<dbReference type="InterPro" id="IPR036097">
    <property type="entry name" value="HisK_dim/P_sf"/>
</dbReference>
<dbReference type="Pfam" id="PF02518">
    <property type="entry name" value="HATPase_c"/>
    <property type="match status" value="1"/>
</dbReference>
<dbReference type="InterPro" id="IPR003594">
    <property type="entry name" value="HATPase_dom"/>
</dbReference>
<accession>A0A917JAB9</accession>
<evidence type="ECO:0000256" key="3">
    <source>
        <dbReference type="ARBA" id="ARBA00022553"/>
    </source>
</evidence>
<sequence>MDVKPQVINGIDLEPDKLVMEIERLHAIMLEQEKLASIGQLTAGILHEIRNPLNFIINFSKISLSLVDDMKEILGKVNDGVTEDDLDELTDIETNLSRNLDKICENGERAMRIMVNMLAQSKEINAEIFEPTNLNQLVDDFLKLAYQGVRGNNSDFNLTMKTSFDKAIGKVNVDAHDLGRAILNIVNNACYAMEDKRKQLPAGTYSPQIEVNTLKTATGFSVSIKDNGTGIPAAVKEKIFKPFFTTKPNNEGTGLGLSMTYDIISKIHKGTLEVNSVDGESTEFIISIPATTAN</sequence>
<dbReference type="PANTHER" id="PTHR43065">
    <property type="entry name" value="SENSOR HISTIDINE KINASE"/>
    <property type="match status" value="1"/>
</dbReference>
<dbReference type="InterPro" id="IPR004358">
    <property type="entry name" value="Sig_transdc_His_kin-like_C"/>
</dbReference>
<evidence type="ECO:0000259" key="4">
    <source>
        <dbReference type="PROSITE" id="PS50109"/>
    </source>
</evidence>
<protein>
    <recommendedName>
        <fullName evidence="2">histidine kinase</fullName>
        <ecNumber evidence="2">2.7.13.3</ecNumber>
    </recommendedName>
</protein>
<dbReference type="SUPFAM" id="SSF47384">
    <property type="entry name" value="Homodimeric domain of signal transducing histidine kinase"/>
    <property type="match status" value="1"/>
</dbReference>
<dbReference type="Gene3D" id="1.10.287.130">
    <property type="match status" value="1"/>
</dbReference>
<dbReference type="InterPro" id="IPR036890">
    <property type="entry name" value="HATPase_C_sf"/>
</dbReference>
<reference evidence="5" key="2">
    <citation type="submission" date="2020-09" db="EMBL/GenBank/DDBJ databases">
        <authorList>
            <person name="Sun Q."/>
            <person name="Sedlacek I."/>
        </authorList>
    </citation>
    <scope>NUCLEOTIDE SEQUENCE</scope>
    <source>
        <strain evidence="5">CCM 8711</strain>
    </source>
</reference>
<proteinExistence type="predicted"/>
<dbReference type="PROSITE" id="PS50109">
    <property type="entry name" value="HIS_KIN"/>
    <property type="match status" value="1"/>
</dbReference>
<dbReference type="CDD" id="cd00082">
    <property type="entry name" value="HisKA"/>
    <property type="match status" value="1"/>
</dbReference>
<dbReference type="InterPro" id="IPR003661">
    <property type="entry name" value="HisK_dim/P_dom"/>
</dbReference>
<dbReference type="PRINTS" id="PR00344">
    <property type="entry name" value="BCTRLSENSOR"/>
</dbReference>
<keyword evidence="3" id="KW-0597">Phosphoprotein</keyword>
<dbReference type="InterPro" id="IPR005467">
    <property type="entry name" value="His_kinase_dom"/>
</dbReference>
<dbReference type="Proteomes" id="UP000662074">
    <property type="component" value="Unassembled WGS sequence"/>
</dbReference>
<evidence type="ECO:0000256" key="2">
    <source>
        <dbReference type="ARBA" id="ARBA00012438"/>
    </source>
</evidence>
<evidence type="ECO:0000313" key="5">
    <source>
        <dbReference type="EMBL" id="GGI52075.1"/>
    </source>
</evidence>
<dbReference type="SUPFAM" id="SSF55874">
    <property type="entry name" value="ATPase domain of HSP90 chaperone/DNA topoisomerase II/histidine kinase"/>
    <property type="match status" value="1"/>
</dbReference>
<dbReference type="EMBL" id="BMDO01000010">
    <property type="protein sequence ID" value="GGI52075.1"/>
    <property type="molecule type" value="Genomic_DNA"/>
</dbReference>
<dbReference type="GO" id="GO:0000155">
    <property type="term" value="F:phosphorelay sensor kinase activity"/>
    <property type="evidence" value="ECO:0007669"/>
    <property type="project" value="InterPro"/>
</dbReference>
<keyword evidence="6" id="KW-1185">Reference proteome</keyword>
<dbReference type="EC" id="2.7.13.3" evidence="2"/>
<name>A0A917JAB9_9SPHI</name>
<reference evidence="5" key="1">
    <citation type="journal article" date="2014" name="Int. J. Syst. Evol. Microbiol.">
        <title>Complete genome sequence of Corynebacterium casei LMG S-19264T (=DSM 44701T), isolated from a smear-ripened cheese.</title>
        <authorList>
            <consortium name="US DOE Joint Genome Institute (JGI-PGF)"/>
            <person name="Walter F."/>
            <person name="Albersmeier A."/>
            <person name="Kalinowski J."/>
            <person name="Ruckert C."/>
        </authorList>
    </citation>
    <scope>NUCLEOTIDE SEQUENCE</scope>
    <source>
        <strain evidence="5">CCM 8711</strain>
    </source>
</reference>
<organism evidence="5 6">
    <name type="scientific">Mucilaginibacter galii</name>
    <dbReference type="NCBI Taxonomy" id="2005073"/>
    <lineage>
        <taxon>Bacteria</taxon>
        <taxon>Pseudomonadati</taxon>
        <taxon>Bacteroidota</taxon>
        <taxon>Sphingobacteriia</taxon>
        <taxon>Sphingobacteriales</taxon>
        <taxon>Sphingobacteriaceae</taxon>
        <taxon>Mucilaginibacter</taxon>
    </lineage>
</organism>
<feature type="domain" description="Histidine kinase" evidence="4">
    <location>
        <begin position="44"/>
        <end position="292"/>
    </location>
</feature>